<proteinExistence type="predicted"/>
<organism evidence="1 2">
    <name type="scientific">Cynara cardunculus var. scolymus</name>
    <name type="common">Globe artichoke</name>
    <name type="synonym">Cynara scolymus</name>
    <dbReference type="NCBI Taxonomy" id="59895"/>
    <lineage>
        <taxon>Eukaryota</taxon>
        <taxon>Viridiplantae</taxon>
        <taxon>Streptophyta</taxon>
        <taxon>Embryophyta</taxon>
        <taxon>Tracheophyta</taxon>
        <taxon>Spermatophyta</taxon>
        <taxon>Magnoliopsida</taxon>
        <taxon>eudicotyledons</taxon>
        <taxon>Gunneridae</taxon>
        <taxon>Pentapetalae</taxon>
        <taxon>asterids</taxon>
        <taxon>campanulids</taxon>
        <taxon>Asterales</taxon>
        <taxon>Asteraceae</taxon>
        <taxon>Carduoideae</taxon>
        <taxon>Cardueae</taxon>
        <taxon>Carduinae</taxon>
        <taxon>Cynara</taxon>
    </lineage>
</organism>
<evidence type="ECO:0000313" key="2">
    <source>
        <dbReference type="Proteomes" id="UP000243975"/>
    </source>
</evidence>
<keyword evidence="2" id="KW-1185">Reference proteome</keyword>
<gene>
    <name evidence="1" type="ORF">Ccrd_004303</name>
</gene>
<name>A0A103XMZ5_CYNCS</name>
<dbReference type="AlphaFoldDB" id="A0A103XMZ5"/>
<reference evidence="1 2" key="1">
    <citation type="journal article" date="2016" name="Sci. Rep.">
        <title>The genome sequence of the outbreeding globe artichoke constructed de novo incorporating a phase-aware low-pass sequencing strategy of F1 progeny.</title>
        <authorList>
            <person name="Scaglione D."/>
            <person name="Reyes-Chin-Wo S."/>
            <person name="Acquadro A."/>
            <person name="Froenicke L."/>
            <person name="Portis E."/>
            <person name="Beitel C."/>
            <person name="Tirone M."/>
            <person name="Mauro R."/>
            <person name="Lo Monaco A."/>
            <person name="Mauromicale G."/>
            <person name="Faccioli P."/>
            <person name="Cattivelli L."/>
            <person name="Rieseberg L."/>
            <person name="Michelmore R."/>
            <person name="Lanteri S."/>
        </authorList>
    </citation>
    <scope>NUCLEOTIDE SEQUENCE [LARGE SCALE GENOMIC DNA]</scope>
    <source>
        <strain evidence="1">2C</strain>
    </source>
</reference>
<dbReference type="Proteomes" id="UP000243975">
    <property type="component" value="Unassembled WGS sequence"/>
</dbReference>
<dbReference type="EMBL" id="LEKV01004661">
    <property type="protein sequence ID" value="KVH93645.1"/>
    <property type="molecule type" value="Genomic_DNA"/>
</dbReference>
<sequence>MESSIKSSKRHIFKIFTCLDTSADVLPEVWYTVHELAQDFFIFIDSAMKLQIIAKAVKPVVVLRFIRSLIILKGVEFEYVAEWGGVGVAVVVIVRANRLANLFTL</sequence>
<protein>
    <submittedName>
        <fullName evidence="1">Uncharacterized protein</fullName>
    </submittedName>
</protein>
<accession>A0A103XMZ5</accession>
<dbReference type="Gramene" id="KVH93645">
    <property type="protein sequence ID" value="KVH93645"/>
    <property type="gene ID" value="Ccrd_004303"/>
</dbReference>
<evidence type="ECO:0000313" key="1">
    <source>
        <dbReference type="EMBL" id="KVH93645.1"/>
    </source>
</evidence>
<comment type="caution">
    <text evidence="1">The sequence shown here is derived from an EMBL/GenBank/DDBJ whole genome shotgun (WGS) entry which is preliminary data.</text>
</comment>